<proteinExistence type="inferred from homology"/>
<dbReference type="EMBL" id="JAFBED010000001">
    <property type="protein sequence ID" value="MBM7618219.1"/>
    <property type="molecule type" value="Genomic_DNA"/>
</dbReference>
<gene>
    <name evidence="6" type="ORF">JOC95_000061</name>
</gene>
<organism evidence="6 7">
    <name type="scientific">Sutcliffiella tianshenii</name>
    <dbReference type="NCBI Taxonomy" id="1463404"/>
    <lineage>
        <taxon>Bacteria</taxon>
        <taxon>Bacillati</taxon>
        <taxon>Bacillota</taxon>
        <taxon>Bacilli</taxon>
        <taxon>Bacillales</taxon>
        <taxon>Bacillaceae</taxon>
        <taxon>Sutcliffiella</taxon>
    </lineage>
</organism>
<comment type="subcellular location">
    <subcellularLocation>
        <location evidence="1">Cell envelope</location>
    </subcellularLocation>
</comment>
<evidence type="ECO:0000313" key="7">
    <source>
        <dbReference type="Proteomes" id="UP000737402"/>
    </source>
</evidence>
<comment type="caution">
    <text evidence="6">The sequence shown here is derived from an EMBL/GenBank/DDBJ whole genome shotgun (WGS) entry which is preliminary data.</text>
</comment>
<evidence type="ECO:0000256" key="1">
    <source>
        <dbReference type="ARBA" id="ARBA00004196"/>
    </source>
</evidence>
<keyword evidence="7" id="KW-1185">Reference proteome</keyword>
<dbReference type="Proteomes" id="UP000737402">
    <property type="component" value="Unassembled WGS sequence"/>
</dbReference>
<dbReference type="RefSeq" id="WP_204412382.1">
    <property type="nucleotide sequence ID" value="NZ_JAFBED010000001.1"/>
</dbReference>
<protein>
    <submittedName>
        <fullName evidence="6">Multiple sugar transport system substrate-binding protein</fullName>
    </submittedName>
</protein>
<dbReference type="Pfam" id="PF01547">
    <property type="entry name" value="SBP_bac_1"/>
    <property type="match status" value="1"/>
</dbReference>
<dbReference type="InterPro" id="IPR050490">
    <property type="entry name" value="Bact_solute-bd_prot1"/>
</dbReference>
<feature type="chain" id="PRO_5047250749" evidence="5">
    <location>
        <begin position="25"/>
        <end position="456"/>
    </location>
</feature>
<evidence type="ECO:0000256" key="3">
    <source>
        <dbReference type="ARBA" id="ARBA00022448"/>
    </source>
</evidence>
<evidence type="ECO:0000256" key="5">
    <source>
        <dbReference type="SAM" id="SignalP"/>
    </source>
</evidence>
<reference evidence="6 7" key="1">
    <citation type="submission" date="2021-01" db="EMBL/GenBank/DDBJ databases">
        <title>Genomic Encyclopedia of Type Strains, Phase IV (KMG-IV): sequencing the most valuable type-strain genomes for metagenomic binning, comparative biology and taxonomic classification.</title>
        <authorList>
            <person name="Goeker M."/>
        </authorList>
    </citation>
    <scope>NUCLEOTIDE SEQUENCE [LARGE SCALE GENOMIC DNA]</scope>
    <source>
        <strain evidence="6 7">DSM 25879</strain>
    </source>
</reference>
<accession>A0ABS2NUB8</accession>
<dbReference type="InterPro" id="IPR006059">
    <property type="entry name" value="SBP"/>
</dbReference>
<dbReference type="PANTHER" id="PTHR43649">
    <property type="entry name" value="ARABINOSE-BINDING PROTEIN-RELATED"/>
    <property type="match status" value="1"/>
</dbReference>
<evidence type="ECO:0000256" key="4">
    <source>
        <dbReference type="ARBA" id="ARBA00022729"/>
    </source>
</evidence>
<keyword evidence="6" id="KW-0762">Sugar transport</keyword>
<keyword evidence="3" id="KW-0813">Transport</keyword>
<keyword evidence="4 5" id="KW-0732">Signal</keyword>
<dbReference type="PROSITE" id="PS51257">
    <property type="entry name" value="PROKAR_LIPOPROTEIN"/>
    <property type="match status" value="1"/>
</dbReference>
<evidence type="ECO:0000256" key="2">
    <source>
        <dbReference type="ARBA" id="ARBA00008520"/>
    </source>
</evidence>
<comment type="similarity">
    <text evidence="2">Belongs to the bacterial solute-binding protein 1 family.</text>
</comment>
<feature type="signal peptide" evidence="5">
    <location>
        <begin position="1"/>
        <end position="24"/>
    </location>
</feature>
<dbReference type="Gene3D" id="3.40.190.10">
    <property type="entry name" value="Periplasmic binding protein-like II"/>
    <property type="match status" value="1"/>
</dbReference>
<dbReference type="SUPFAM" id="SSF53850">
    <property type="entry name" value="Periplasmic binding protein-like II"/>
    <property type="match status" value="1"/>
</dbReference>
<dbReference type="PANTHER" id="PTHR43649:SF31">
    <property type="entry name" value="SN-GLYCEROL-3-PHOSPHATE-BINDING PERIPLASMIC PROTEIN UGPB"/>
    <property type="match status" value="1"/>
</dbReference>
<name>A0ABS2NUB8_9BACI</name>
<sequence>MKLLKPWIAILTVFMLVVGCSNDASNEKKDDKASDKEQVTLTFASWALGTEEEQNIERLLIKEYEDANPNVKIKIDESITGDWNDALSAAASAGTMPDVFMLAQVPTGLANDWLLDITEFTTEDEDFAKIADVVKESATYDGKVFAIPSAQHFLGYYVNKDLYNQANLDVPEYGISVEDFTEAVRSISNVNNGVVGMNNPFAIVDWYPTSVSETAGWYTYSEEGYNLDSNEFIGGVNLASNIVTNGYSYENLTDEQKANFSGENAGEVWASGGLGTVWDGTWAVTNFTDNLEFEWDFIGTPGGRTVVVNDFMGISKSTKHAEEAYKFAKFMGFGKEGYMKRLDIAVENEKAVNNLPVINDEEVLDAYFEITDIPGLRTAYDNLDNAVIEPFKTVPGYVQSRWEAPTGVAIGDNPNANIAGIIDASVRGEIKIEDYISQINELANQKLQEGKEAIGQ</sequence>
<evidence type="ECO:0000313" key="6">
    <source>
        <dbReference type="EMBL" id="MBM7618219.1"/>
    </source>
</evidence>